<comment type="subunit">
    <text evidence="12">Monomer and homodimer.</text>
</comment>
<feature type="binding site" evidence="12">
    <location>
        <position position="201"/>
    </location>
    <ligand>
        <name>GTP</name>
        <dbReference type="ChEBI" id="CHEBI:37565"/>
    </ligand>
</feature>
<evidence type="ECO:0000256" key="3">
    <source>
        <dbReference type="ARBA" id="ARBA00022691"/>
    </source>
</evidence>
<feature type="binding site" evidence="12">
    <location>
        <position position="61"/>
    </location>
    <ligand>
        <name>[4Fe-4S] cluster</name>
        <dbReference type="ChEBI" id="CHEBI:49883"/>
        <label>1</label>
        <note>4Fe-4S-S-AdoMet</note>
    </ligand>
</feature>
<feature type="binding site" evidence="12">
    <location>
        <position position="139"/>
    </location>
    <ligand>
        <name>GTP</name>
        <dbReference type="ChEBI" id="CHEBI:37565"/>
    </ligand>
</feature>
<evidence type="ECO:0000256" key="5">
    <source>
        <dbReference type="ARBA" id="ARBA00022741"/>
    </source>
</evidence>
<dbReference type="EC" id="4.1.99.22" evidence="1 12"/>
<evidence type="ECO:0000313" key="16">
    <source>
        <dbReference type="Proteomes" id="UP001589834"/>
    </source>
</evidence>
<dbReference type="InterPro" id="IPR050105">
    <property type="entry name" value="MoCo_biosynth_MoaA/MoaC"/>
</dbReference>
<comment type="pathway">
    <text evidence="12">Cofactor biosynthesis; molybdopterin biosynthesis.</text>
</comment>
<dbReference type="SMART" id="SM00729">
    <property type="entry name" value="Elp3"/>
    <property type="match status" value="1"/>
</dbReference>
<reference evidence="15 16" key="1">
    <citation type="submission" date="2024-09" db="EMBL/GenBank/DDBJ databases">
        <authorList>
            <person name="Sun Q."/>
            <person name="Mori K."/>
        </authorList>
    </citation>
    <scope>NUCLEOTIDE SEQUENCE [LARGE SCALE GENOMIC DNA]</scope>
    <source>
        <strain evidence="15 16">NCAIM B.02336</strain>
    </source>
</reference>
<feature type="binding site" evidence="12">
    <location>
        <position position="309"/>
    </location>
    <ligand>
        <name>[4Fe-4S] cluster</name>
        <dbReference type="ChEBI" id="CHEBI:49883"/>
        <label>2</label>
        <note>4Fe-4S-substrate</note>
    </ligand>
</feature>
<dbReference type="SUPFAM" id="SSF102114">
    <property type="entry name" value="Radical SAM enzymes"/>
    <property type="match status" value="1"/>
</dbReference>
<dbReference type="InterPro" id="IPR000385">
    <property type="entry name" value="MoaA_NifB_PqqE_Fe-S-bd_CS"/>
</dbReference>
<keyword evidence="10 12" id="KW-0456">Lyase</keyword>
<dbReference type="NCBIfam" id="TIGR02666">
    <property type="entry name" value="moaA"/>
    <property type="match status" value="1"/>
</dbReference>
<sequence length="385" mass="41827">MDRMGTATVSYSARRSERAPAPGAATLAPLPVPADGLLRDTRGRALHDLRISVTDRCNFRCTYCMPKEVFGASHQFLPHAEVLSFEEITRLARLFVDVGVRKLRLTGGEPLVRKNVEGLIEQLAALRAPDGEPLDITLTTNGSLLERKARALAQAGLKRVTVSLDSLDDTVFQAMNDVGFPVRKVLAGIDAAQAAGLGPIKVNMVVKRGTNEHEILPMARHFRGRGITLRFIEFMDVGATNGWRMNEVLPGADIIRLLQAEFPLVPLQASAPGETAERWGYADADGRHDPALGEVGVICSVTHPFCGACNRARLSTDGRLFLCLFATQGHDLRTLLRGGADDAQIGEAVKGIWQGRTDRYSELRASLPPDTEKAAPRVEMSYIGG</sequence>
<feature type="domain" description="Radical SAM core" evidence="14">
    <location>
        <begin position="41"/>
        <end position="267"/>
    </location>
</feature>
<name>A0ABV6PNA0_9BURK</name>
<evidence type="ECO:0000256" key="1">
    <source>
        <dbReference type="ARBA" id="ARBA00012167"/>
    </source>
</evidence>
<evidence type="ECO:0000256" key="13">
    <source>
        <dbReference type="SAM" id="MobiDB-lite"/>
    </source>
</evidence>
<dbReference type="InterPro" id="IPR006638">
    <property type="entry name" value="Elp3/MiaA/NifB-like_rSAM"/>
</dbReference>
<keyword evidence="9 12" id="KW-0501">Molybdenum cofactor biosynthesis</keyword>
<keyword evidence="8 12" id="KW-0342">GTP-binding</keyword>
<dbReference type="GO" id="GO:0061798">
    <property type="term" value="F:GTP 3',8'-cyclase activity"/>
    <property type="evidence" value="ECO:0007669"/>
    <property type="project" value="UniProtKB-EC"/>
</dbReference>
<dbReference type="InterPro" id="IPR013785">
    <property type="entry name" value="Aldolase_TIM"/>
</dbReference>
<dbReference type="Gene3D" id="3.20.20.70">
    <property type="entry name" value="Aldolase class I"/>
    <property type="match status" value="1"/>
</dbReference>
<dbReference type="RefSeq" id="WP_377478625.1">
    <property type="nucleotide sequence ID" value="NZ_JBHLTN010000002.1"/>
</dbReference>
<keyword evidence="5 12" id="KW-0547">Nucleotide-binding</keyword>
<accession>A0ABV6PNA0</accession>
<keyword evidence="2 12" id="KW-0004">4Fe-4S</keyword>
<dbReference type="CDD" id="cd21117">
    <property type="entry name" value="Twitch_MoaA"/>
    <property type="match status" value="1"/>
</dbReference>
<dbReference type="PROSITE" id="PS51918">
    <property type="entry name" value="RADICAL_SAM"/>
    <property type="match status" value="1"/>
</dbReference>
<dbReference type="Pfam" id="PF04055">
    <property type="entry name" value="Radical_SAM"/>
    <property type="match status" value="1"/>
</dbReference>
<feature type="region of interest" description="Disordered" evidence="13">
    <location>
        <begin position="1"/>
        <end position="25"/>
    </location>
</feature>
<comment type="catalytic activity">
    <reaction evidence="11 12">
        <text>GTP + AH2 + S-adenosyl-L-methionine = (8S)-3',8-cyclo-7,8-dihydroguanosine 5'-triphosphate + 5'-deoxyadenosine + L-methionine + A + H(+)</text>
        <dbReference type="Rhea" id="RHEA:49576"/>
        <dbReference type="ChEBI" id="CHEBI:13193"/>
        <dbReference type="ChEBI" id="CHEBI:15378"/>
        <dbReference type="ChEBI" id="CHEBI:17319"/>
        <dbReference type="ChEBI" id="CHEBI:17499"/>
        <dbReference type="ChEBI" id="CHEBI:37565"/>
        <dbReference type="ChEBI" id="CHEBI:57844"/>
        <dbReference type="ChEBI" id="CHEBI:59789"/>
        <dbReference type="ChEBI" id="CHEBI:131766"/>
        <dbReference type="EC" id="4.1.99.22"/>
    </reaction>
</comment>
<dbReference type="SFLD" id="SFLDS00029">
    <property type="entry name" value="Radical_SAM"/>
    <property type="match status" value="1"/>
</dbReference>
<feature type="binding site" evidence="12">
    <location>
        <position position="323"/>
    </location>
    <ligand>
        <name>[4Fe-4S] cluster</name>
        <dbReference type="ChEBI" id="CHEBI:49883"/>
        <label>2</label>
        <note>4Fe-4S-substrate</note>
    </ligand>
</feature>
<dbReference type="SFLD" id="SFLDG01386">
    <property type="entry name" value="main_SPASM_domain-containing"/>
    <property type="match status" value="1"/>
</dbReference>
<feature type="binding site" evidence="12">
    <location>
        <position position="306"/>
    </location>
    <ligand>
        <name>[4Fe-4S] cluster</name>
        <dbReference type="ChEBI" id="CHEBI:49883"/>
        <label>2</label>
        <note>4Fe-4S-substrate</note>
    </ligand>
</feature>
<comment type="function">
    <text evidence="12">Catalyzes the cyclization of GTP to (8S)-3',8-cyclo-7,8-dihydroguanosine 5'-triphosphate.</text>
</comment>
<dbReference type="PROSITE" id="PS01305">
    <property type="entry name" value="MOAA_NIFB_PQQE"/>
    <property type="match status" value="1"/>
</dbReference>
<feature type="binding site" evidence="12">
    <location>
        <position position="235"/>
    </location>
    <ligand>
        <name>S-adenosyl-L-methionine</name>
        <dbReference type="ChEBI" id="CHEBI:59789"/>
    </ligand>
</feature>
<dbReference type="Pfam" id="PF06463">
    <property type="entry name" value="Mob_synth_C"/>
    <property type="match status" value="1"/>
</dbReference>
<feature type="binding site" evidence="12">
    <location>
        <position position="163"/>
    </location>
    <ligand>
        <name>S-adenosyl-L-methionine</name>
        <dbReference type="ChEBI" id="CHEBI:59789"/>
    </ligand>
</feature>
<dbReference type="HAMAP" id="MF_01225_B">
    <property type="entry name" value="MoaA_B"/>
    <property type="match status" value="1"/>
</dbReference>
<comment type="similarity">
    <text evidence="12">Belongs to the radical SAM superfamily. MoaA family.</text>
</comment>
<dbReference type="InterPro" id="IPR010505">
    <property type="entry name" value="MoaA_twitch"/>
</dbReference>
<evidence type="ECO:0000256" key="7">
    <source>
        <dbReference type="ARBA" id="ARBA00023014"/>
    </source>
</evidence>
<feature type="binding site" evidence="12">
    <location>
        <position position="63"/>
    </location>
    <ligand>
        <name>S-adenosyl-L-methionine</name>
        <dbReference type="ChEBI" id="CHEBI:59789"/>
    </ligand>
</feature>
<organism evidence="15 16">
    <name type="scientific">Ottowia pentelensis</name>
    <dbReference type="NCBI Taxonomy" id="511108"/>
    <lineage>
        <taxon>Bacteria</taxon>
        <taxon>Pseudomonadati</taxon>
        <taxon>Pseudomonadota</taxon>
        <taxon>Betaproteobacteria</taxon>
        <taxon>Burkholderiales</taxon>
        <taxon>Comamonadaceae</taxon>
        <taxon>Ottowia</taxon>
    </lineage>
</organism>
<dbReference type="InterPro" id="IPR013483">
    <property type="entry name" value="MoaA"/>
</dbReference>
<dbReference type="PANTHER" id="PTHR22960">
    <property type="entry name" value="MOLYBDOPTERIN COFACTOR SYNTHESIS PROTEIN A"/>
    <property type="match status" value="1"/>
</dbReference>
<dbReference type="PANTHER" id="PTHR22960:SF0">
    <property type="entry name" value="MOLYBDENUM COFACTOR BIOSYNTHESIS PROTEIN 1"/>
    <property type="match status" value="1"/>
</dbReference>
<gene>
    <name evidence="12 15" type="primary">moaA</name>
    <name evidence="15" type="ORF">ACFFGG_00495</name>
</gene>
<evidence type="ECO:0000256" key="2">
    <source>
        <dbReference type="ARBA" id="ARBA00022485"/>
    </source>
</evidence>
<feature type="binding site" evidence="12">
    <location>
        <position position="57"/>
    </location>
    <ligand>
        <name>[4Fe-4S] cluster</name>
        <dbReference type="ChEBI" id="CHEBI:49883"/>
        <label>1</label>
        <note>4Fe-4S-S-AdoMet</note>
    </ligand>
</feature>
<proteinExistence type="inferred from homology"/>
<evidence type="ECO:0000259" key="14">
    <source>
        <dbReference type="PROSITE" id="PS51918"/>
    </source>
</evidence>
<feature type="binding site" evidence="12">
    <location>
        <position position="50"/>
    </location>
    <ligand>
        <name>GTP</name>
        <dbReference type="ChEBI" id="CHEBI:37565"/>
    </ligand>
</feature>
<keyword evidence="7 12" id="KW-0411">Iron-sulfur</keyword>
<feature type="binding site" evidence="12">
    <location>
        <position position="104"/>
    </location>
    <ligand>
        <name>GTP</name>
        <dbReference type="ChEBI" id="CHEBI:37565"/>
    </ligand>
</feature>
<evidence type="ECO:0000256" key="11">
    <source>
        <dbReference type="ARBA" id="ARBA00048697"/>
    </source>
</evidence>
<keyword evidence="3 12" id="KW-0949">S-adenosyl-L-methionine</keyword>
<dbReference type="InterPro" id="IPR058240">
    <property type="entry name" value="rSAM_sf"/>
</dbReference>
<evidence type="ECO:0000256" key="9">
    <source>
        <dbReference type="ARBA" id="ARBA00023150"/>
    </source>
</evidence>
<feature type="binding site" evidence="12">
    <location>
        <position position="108"/>
    </location>
    <ligand>
        <name>S-adenosyl-L-methionine</name>
        <dbReference type="ChEBI" id="CHEBI:59789"/>
    </ligand>
</feature>
<dbReference type="CDD" id="cd01335">
    <property type="entry name" value="Radical_SAM"/>
    <property type="match status" value="1"/>
</dbReference>
<comment type="caution">
    <text evidence="15">The sequence shown here is derived from an EMBL/GenBank/DDBJ whole genome shotgun (WGS) entry which is preliminary data.</text>
</comment>
<dbReference type="SFLD" id="SFLDG01383">
    <property type="entry name" value="cyclic_pyranopterin_phosphate"/>
    <property type="match status" value="1"/>
</dbReference>
<evidence type="ECO:0000313" key="15">
    <source>
        <dbReference type="EMBL" id="MFC0591024.1"/>
    </source>
</evidence>
<keyword evidence="4 12" id="KW-0479">Metal-binding</keyword>
<keyword evidence="6 12" id="KW-0408">Iron</keyword>
<dbReference type="SFLD" id="SFLDG01067">
    <property type="entry name" value="SPASM/twitch_domain_containing"/>
    <property type="match status" value="1"/>
</dbReference>
<dbReference type="Proteomes" id="UP001589834">
    <property type="component" value="Unassembled WGS sequence"/>
</dbReference>
<evidence type="ECO:0000256" key="4">
    <source>
        <dbReference type="ARBA" id="ARBA00022723"/>
    </source>
</evidence>
<evidence type="ECO:0000256" key="12">
    <source>
        <dbReference type="HAMAP-Rule" id="MF_01225"/>
    </source>
</evidence>
<dbReference type="InterPro" id="IPR040064">
    <property type="entry name" value="MoaA-like"/>
</dbReference>
<feature type="binding site" evidence="12">
    <location>
        <begin position="311"/>
        <end position="313"/>
    </location>
    <ligand>
        <name>GTP</name>
        <dbReference type="ChEBI" id="CHEBI:37565"/>
    </ligand>
</feature>
<evidence type="ECO:0000256" key="10">
    <source>
        <dbReference type="ARBA" id="ARBA00023239"/>
    </source>
</evidence>
<protein>
    <recommendedName>
        <fullName evidence="1 12">GTP 3',8-cyclase</fullName>
        <ecNumber evidence="1 12">4.1.99.22</ecNumber>
    </recommendedName>
    <alternativeName>
        <fullName evidence="12">Molybdenum cofactor biosynthesis protein A</fullName>
    </alternativeName>
</protein>
<evidence type="ECO:0000256" key="6">
    <source>
        <dbReference type="ARBA" id="ARBA00023004"/>
    </source>
</evidence>
<dbReference type="InterPro" id="IPR007197">
    <property type="entry name" value="rSAM"/>
</dbReference>
<evidence type="ECO:0000256" key="8">
    <source>
        <dbReference type="ARBA" id="ARBA00023134"/>
    </source>
</evidence>
<dbReference type="EMBL" id="JBHLTN010000002">
    <property type="protein sequence ID" value="MFC0591024.1"/>
    <property type="molecule type" value="Genomic_DNA"/>
</dbReference>
<feature type="binding site" evidence="12">
    <location>
        <position position="64"/>
    </location>
    <ligand>
        <name>[4Fe-4S] cluster</name>
        <dbReference type="ChEBI" id="CHEBI:49883"/>
        <label>1</label>
        <note>4Fe-4S-S-AdoMet</note>
    </ligand>
</feature>
<comment type="cofactor">
    <cofactor evidence="12">
        <name>[4Fe-4S] cluster</name>
        <dbReference type="ChEBI" id="CHEBI:49883"/>
    </cofactor>
    <text evidence="12">Binds 2 [4Fe-4S] clusters. Binds 1 [4Fe-4S] cluster coordinated with 3 cysteines and an exchangeable S-adenosyl-L-methionine and 1 [4Fe-4S] cluster coordinated with 3 cysteines and the GTP-derived substrate.</text>
</comment>
<keyword evidence="16" id="KW-1185">Reference proteome</keyword>